<dbReference type="Pfam" id="PF10145">
    <property type="entry name" value="PhageMin_Tail"/>
    <property type="match status" value="1"/>
</dbReference>
<protein>
    <recommendedName>
        <fullName evidence="3">Phage tail tape measure protein domain-containing protein</fullName>
    </recommendedName>
</protein>
<reference evidence="4 5" key="1">
    <citation type="submission" date="2014-09" db="EMBL/GenBank/DDBJ databases">
        <title>Isolation and characterization of Aurantimonas altamirensis ON-56566 from clinical sample following a dog bite.</title>
        <authorList>
            <person name="Eshaghi A."/>
            <person name="Li A."/>
            <person name="Shahinas D."/>
            <person name="Bahn P."/>
            <person name="Kus J.V."/>
            <person name="Patel S.N."/>
        </authorList>
    </citation>
    <scope>NUCLEOTIDE SEQUENCE [LARGE SCALE GENOMIC DNA]</scope>
    <source>
        <strain evidence="4 5">ON-56566</strain>
    </source>
</reference>
<dbReference type="AlphaFoldDB" id="A0A0B1QAA3"/>
<proteinExistence type="predicted"/>
<evidence type="ECO:0000259" key="3">
    <source>
        <dbReference type="Pfam" id="PF10145"/>
    </source>
</evidence>
<gene>
    <name evidence="4" type="ORF">LA66_07030</name>
</gene>
<evidence type="ECO:0000256" key="1">
    <source>
        <dbReference type="ARBA" id="ARBA00022612"/>
    </source>
</evidence>
<dbReference type="Proteomes" id="UP000030826">
    <property type="component" value="Unassembled WGS sequence"/>
</dbReference>
<feature type="region of interest" description="Disordered" evidence="2">
    <location>
        <begin position="705"/>
        <end position="729"/>
    </location>
</feature>
<name>A0A0B1QAA3_9HYPH</name>
<evidence type="ECO:0000313" key="5">
    <source>
        <dbReference type="Proteomes" id="UP000030826"/>
    </source>
</evidence>
<dbReference type="PANTHER" id="PTHR37813">
    <property type="entry name" value="FELS-2 PROPHAGE PROTEIN"/>
    <property type="match status" value="1"/>
</dbReference>
<sequence length="729" mass="76070">MAREVEARLKLSAEDRTAKAFQAIERRLKGVERQSDAVNRQNKHMAAWEQATARANAGMLRTGGMLVGAFAAAGGVRAGVDALTSFEDGLVEIQKKGGFTAAQMKNLAEEAKELATSGDLAVPIEEIMAAYARGAAAGLPVDELREFTIQAAKASDAFEMSAEDAANAIAGWKANLQMTNPEIARTLDLVNGLADAGISDEKDILQFLSRSGPVLKNVGFATDDIAALGSTLLNLQVEAETASRGMNSITRQILSPQSKKATGALEALFADKKGGYQEFRKRFSKDGMAGLQEFIGEISKLSGLDQLDAINQIIGGEFGPMFQRLAAASAELGDNLAFVADEGKWLGSLDEGYRLKLDALSSRWQVFKNELATVAIDAGTLGLPILKEGLEGARRLVDEIGDGFKTFGENIDQEALRSARESLASMASSMSEMMSIGGQESAIVQFFTDLATVTNDVAASVKTIKEAGEFLSDPFGLKGLDFESGEGKSNRFPQKRSYLGGLIEVDGGSAAGTALDWLSGAADWANGRNADVRAAGSWQSRLGSQQGQASDLQGQLQALRSELAASAPEARGAIESQIAMIERSLSSIDDRISAIQPSQDVIDYYDRQAAQRESIGASSRVGAAFGDDIQPAIDGLDQSSDALRQAMEASGAIVVTAGGDAGGAIQAGAQAGAAAIEQAAQSIENAGRNAAAAISAVRIPLPNGAAAAGRPPVNANLGQSMPNAGTPGG</sequence>
<dbReference type="NCBIfam" id="TIGR01760">
    <property type="entry name" value="tape_meas_TP901"/>
    <property type="match status" value="1"/>
</dbReference>
<dbReference type="InterPro" id="IPR010090">
    <property type="entry name" value="Phage_tape_meas"/>
</dbReference>
<dbReference type="RefSeq" id="WP_039189934.1">
    <property type="nucleotide sequence ID" value="NZ_JRFJ01000001.1"/>
</dbReference>
<feature type="domain" description="Phage tail tape measure protein" evidence="3">
    <location>
        <begin position="110"/>
        <end position="315"/>
    </location>
</feature>
<organism evidence="4 5">
    <name type="scientific">Aureimonas altamirensis</name>
    <dbReference type="NCBI Taxonomy" id="370622"/>
    <lineage>
        <taxon>Bacteria</taxon>
        <taxon>Pseudomonadati</taxon>
        <taxon>Pseudomonadota</taxon>
        <taxon>Alphaproteobacteria</taxon>
        <taxon>Hyphomicrobiales</taxon>
        <taxon>Aurantimonadaceae</taxon>
        <taxon>Aureimonas</taxon>
    </lineage>
</organism>
<evidence type="ECO:0000256" key="2">
    <source>
        <dbReference type="SAM" id="MobiDB-lite"/>
    </source>
</evidence>
<accession>A0A0B1QAA3</accession>
<dbReference type="STRING" id="370622.LA66_07030"/>
<comment type="caution">
    <text evidence="4">The sequence shown here is derived from an EMBL/GenBank/DDBJ whole genome shotgun (WGS) entry which is preliminary data.</text>
</comment>
<dbReference type="EMBL" id="JRFJ01000001">
    <property type="protein sequence ID" value="KHJ56306.1"/>
    <property type="molecule type" value="Genomic_DNA"/>
</dbReference>
<evidence type="ECO:0000313" key="4">
    <source>
        <dbReference type="EMBL" id="KHJ56306.1"/>
    </source>
</evidence>
<keyword evidence="1" id="KW-1188">Viral release from host cell</keyword>
<dbReference type="OrthoDB" id="7906853at2"/>
<dbReference type="PANTHER" id="PTHR37813:SF1">
    <property type="entry name" value="FELS-2 PROPHAGE PROTEIN"/>
    <property type="match status" value="1"/>
</dbReference>